<keyword evidence="6" id="KW-0833">Ubl conjugation pathway</keyword>
<dbReference type="SMART" id="SM00184">
    <property type="entry name" value="RING"/>
    <property type="match status" value="1"/>
</dbReference>
<comment type="caution">
    <text evidence="11">The sequence shown here is derived from an EMBL/GenBank/DDBJ whole genome shotgun (WGS) entry which is preliminary data.</text>
</comment>
<reference evidence="11" key="1">
    <citation type="submission" date="2018-01" db="EMBL/GenBank/DDBJ databases">
        <authorList>
            <person name="Mao J.F."/>
        </authorList>
    </citation>
    <scope>NUCLEOTIDE SEQUENCE</scope>
    <source>
        <strain evidence="11">Huo1</strain>
        <tissue evidence="11">Leaf</tissue>
    </source>
</reference>
<keyword evidence="5 8" id="KW-0863">Zinc-finger</keyword>
<dbReference type="EC" id="2.3.2.27" evidence="2"/>
<dbReference type="Pfam" id="PF13639">
    <property type="entry name" value="zf-RING_2"/>
    <property type="match status" value="1"/>
</dbReference>
<evidence type="ECO:0000259" key="10">
    <source>
        <dbReference type="PROSITE" id="PS50089"/>
    </source>
</evidence>
<comment type="catalytic activity">
    <reaction evidence="1">
        <text>S-ubiquitinyl-[E2 ubiquitin-conjugating enzyme]-L-cysteine + [acceptor protein]-L-lysine = [E2 ubiquitin-conjugating enzyme]-L-cysteine + N(6)-ubiquitinyl-[acceptor protein]-L-lysine.</text>
        <dbReference type="EC" id="2.3.2.27"/>
    </reaction>
</comment>
<dbReference type="SUPFAM" id="SSF57850">
    <property type="entry name" value="RING/U-box"/>
    <property type="match status" value="1"/>
</dbReference>
<dbReference type="GO" id="GO:0008270">
    <property type="term" value="F:zinc ion binding"/>
    <property type="evidence" value="ECO:0007669"/>
    <property type="project" value="UniProtKB-KW"/>
</dbReference>
<dbReference type="Proteomes" id="UP000298416">
    <property type="component" value="Unassembled WGS sequence"/>
</dbReference>
<feature type="compositionally biased region" description="Low complexity" evidence="9">
    <location>
        <begin position="170"/>
        <end position="194"/>
    </location>
</feature>
<evidence type="ECO:0000256" key="3">
    <source>
        <dbReference type="ARBA" id="ARBA00022679"/>
    </source>
</evidence>
<dbReference type="PANTHER" id="PTHR22937:SF136">
    <property type="entry name" value="RING-TYPE E3 UBIQUITIN TRANSFERASE"/>
    <property type="match status" value="1"/>
</dbReference>
<evidence type="ECO:0000313" key="11">
    <source>
        <dbReference type="EMBL" id="KAG6390951.1"/>
    </source>
</evidence>
<feature type="domain" description="RING-type" evidence="10">
    <location>
        <begin position="493"/>
        <end position="535"/>
    </location>
</feature>
<protein>
    <recommendedName>
        <fullName evidence="2">RING-type E3 ubiquitin transferase</fullName>
        <ecNumber evidence="2">2.3.2.27</ecNumber>
    </recommendedName>
</protein>
<dbReference type="PROSITE" id="PS50089">
    <property type="entry name" value="ZF_RING_2"/>
    <property type="match status" value="1"/>
</dbReference>
<keyword evidence="7" id="KW-0862">Zinc</keyword>
<keyword evidence="3" id="KW-0808">Transferase</keyword>
<dbReference type="InterPro" id="IPR001841">
    <property type="entry name" value="Znf_RING"/>
</dbReference>
<dbReference type="EMBL" id="PNBA02000019">
    <property type="protein sequence ID" value="KAG6390951.1"/>
    <property type="molecule type" value="Genomic_DNA"/>
</dbReference>
<dbReference type="GO" id="GO:0061630">
    <property type="term" value="F:ubiquitin protein ligase activity"/>
    <property type="evidence" value="ECO:0007669"/>
    <property type="project" value="UniProtKB-EC"/>
</dbReference>
<feature type="region of interest" description="Disordered" evidence="9">
    <location>
        <begin position="146"/>
        <end position="200"/>
    </location>
</feature>
<dbReference type="PANTHER" id="PTHR22937">
    <property type="entry name" value="E3 UBIQUITIN-PROTEIN LIGASE RNF165"/>
    <property type="match status" value="1"/>
</dbReference>
<feature type="region of interest" description="Disordered" evidence="9">
    <location>
        <begin position="85"/>
        <end position="130"/>
    </location>
</feature>
<dbReference type="Gene3D" id="3.30.40.10">
    <property type="entry name" value="Zinc/RING finger domain, C3HC4 (zinc finger)"/>
    <property type="match status" value="1"/>
</dbReference>
<gene>
    <name evidence="11" type="ORF">SASPL_148697</name>
</gene>
<dbReference type="AlphaFoldDB" id="A0A8X8WAE4"/>
<evidence type="ECO:0000256" key="8">
    <source>
        <dbReference type="PROSITE-ProRule" id="PRU00175"/>
    </source>
</evidence>
<evidence type="ECO:0000313" key="12">
    <source>
        <dbReference type="Proteomes" id="UP000298416"/>
    </source>
</evidence>
<sequence length="547" mass="60475">MFLLSISQFRVLLFLENFPLNNAYLIRSLSNGLRLRESIFWTPRKNYSVRAFKEGVARGDDDAQFCNRIGCSRTWNWSYWKTPRSNSTMTNAKRSCLDSKRKGSSQVTSDPLETSLSTKSKAQRIVPTQSNLRGYKSVSVTKSKEVNMTEAGSSSASTSVAPQKTFRCKSGSNNQSTSPSSPVPSASRSSVRGPFNRINGNRYGLQNLRCNSISDAIPPSCSQPEPASVRKNFIKKRSSEGETISSCRGRKNAASANVDRHTSTTTSGISISDLAHSTSAYVEDSSVSSSSWNRRSTNVNARMRFSSQLDARNGLSVREPPVSFSEIDYETPFDVGDRSGSRPHRDNLCSRTSFASDESGLTQLMNHDVLRQFNMDGIAEPGASVQVLMALERIQQDEDLTHEVFKYLHWRPDCSSAASTSMTIDQHRYMRLDIDNMSYEVGLPFRTVGLEERMGTVSTALSEEALSKCVTRSVYETTTSNIETTESGNDIKCSICQDEYVPGDGIGSLVECQHGFHATCINQWLQVKNWCPICKASAAPSQSSSSL</sequence>
<evidence type="ECO:0000256" key="1">
    <source>
        <dbReference type="ARBA" id="ARBA00000900"/>
    </source>
</evidence>
<dbReference type="InterPro" id="IPR045191">
    <property type="entry name" value="MBR1/2-like"/>
</dbReference>
<keyword evidence="4" id="KW-0479">Metal-binding</keyword>
<evidence type="ECO:0000256" key="7">
    <source>
        <dbReference type="ARBA" id="ARBA00022833"/>
    </source>
</evidence>
<proteinExistence type="predicted"/>
<name>A0A8X8WAE4_SALSN</name>
<evidence type="ECO:0000256" key="4">
    <source>
        <dbReference type="ARBA" id="ARBA00022723"/>
    </source>
</evidence>
<reference evidence="11" key="2">
    <citation type="submission" date="2020-08" db="EMBL/GenBank/DDBJ databases">
        <title>Plant Genome Project.</title>
        <authorList>
            <person name="Zhang R.-G."/>
        </authorList>
    </citation>
    <scope>NUCLEOTIDE SEQUENCE</scope>
    <source>
        <strain evidence="11">Huo1</strain>
        <tissue evidence="11">Leaf</tissue>
    </source>
</reference>
<accession>A0A8X8WAE4</accession>
<feature type="compositionally biased region" description="Polar residues" evidence="9">
    <location>
        <begin position="150"/>
        <end position="162"/>
    </location>
</feature>
<dbReference type="InterPro" id="IPR013083">
    <property type="entry name" value="Znf_RING/FYVE/PHD"/>
</dbReference>
<feature type="region of interest" description="Disordered" evidence="9">
    <location>
        <begin position="237"/>
        <end position="266"/>
    </location>
</feature>
<organism evidence="11">
    <name type="scientific">Salvia splendens</name>
    <name type="common">Scarlet sage</name>
    <dbReference type="NCBI Taxonomy" id="180675"/>
    <lineage>
        <taxon>Eukaryota</taxon>
        <taxon>Viridiplantae</taxon>
        <taxon>Streptophyta</taxon>
        <taxon>Embryophyta</taxon>
        <taxon>Tracheophyta</taxon>
        <taxon>Spermatophyta</taxon>
        <taxon>Magnoliopsida</taxon>
        <taxon>eudicotyledons</taxon>
        <taxon>Gunneridae</taxon>
        <taxon>Pentapetalae</taxon>
        <taxon>asterids</taxon>
        <taxon>lamiids</taxon>
        <taxon>Lamiales</taxon>
        <taxon>Lamiaceae</taxon>
        <taxon>Nepetoideae</taxon>
        <taxon>Mentheae</taxon>
        <taxon>Salviinae</taxon>
        <taxon>Salvia</taxon>
        <taxon>Salvia subgen. Calosphace</taxon>
        <taxon>core Calosphace</taxon>
    </lineage>
</organism>
<keyword evidence="12" id="KW-1185">Reference proteome</keyword>
<evidence type="ECO:0000256" key="6">
    <source>
        <dbReference type="ARBA" id="ARBA00022786"/>
    </source>
</evidence>
<evidence type="ECO:0000256" key="5">
    <source>
        <dbReference type="ARBA" id="ARBA00022771"/>
    </source>
</evidence>
<evidence type="ECO:0000256" key="9">
    <source>
        <dbReference type="SAM" id="MobiDB-lite"/>
    </source>
</evidence>
<feature type="compositionally biased region" description="Polar residues" evidence="9">
    <location>
        <begin position="104"/>
        <end position="130"/>
    </location>
</feature>
<evidence type="ECO:0000256" key="2">
    <source>
        <dbReference type="ARBA" id="ARBA00012483"/>
    </source>
</evidence>